<dbReference type="GeneID" id="69719579"/>
<sequence>MLHNDLKRLKNRVKRIRQEVKDSIEMDRDISVINQKLEKLDAAQKQYERAYAFWFQSKISNSYTVIH</sequence>
<dbReference type="RefSeq" id="WP_000903014.1">
    <property type="nucleotide sequence ID" value="NZ_AP024967.1"/>
</dbReference>
<reference evidence="1" key="1">
    <citation type="submission" date="2020-02" db="EMBL/GenBank/DDBJ databases">
        <title>Genome Announcements.</title>
        <authorList>
            <person name="Abdulabbas H.T."/>
            <person name="Bunyan I.A."/>
            <person name="Abdul-Lateef L.A."/>
        </authorList>
    </citation>
    <scope>NUCLEOTIDE SEQUENCE</scope>
    <source>
        <strain evidence="1">NAG1</strain>
    </source>
</reference>
<name>A0A6A9HNV4_VIBCL</name>
<dbReference type="EMBL" id="JAAGVX010000006">
    <property type="protein sequence ID" value="NEM94333.1"/>
    <property type="molecule type" value="Genomic_DNA"/>
</dbReference>
<gene>
    <name evidence="1" type="ORF">G3T61_09000</name>
</gene>
<dbReference type="AlphaFoldDB" id="A0A6A9HNV4"/>
<protein>
    <submittedName>
        <fullName evidence="1">Uncharacterized protein</fullName>
    </submittedName>
</protein>
<comment type="caution">
    <text evidence="1">The sequence shown here is derived from an EMBL/GenBank/DDBJ whole genome shotgun (WGS) entry which is preliminary data.</text>
</comment>
<accession>A0A6A9HNV4</accession>
<proteinExistence type="predicted"/>
<organism evidence="1">
    <name type="scientific">Vibrio cholerae</name>
    <dbReference type="NCBI Taxonomy" id="666"/>
    <lineage>
        <taxon>Bacteria</taxon>
        <taxon>Pseudomonadati</taxon>
        <taxon>Pseudomonadota</taxon>
        <taxon>Gammaproteobacteria</taxon>
        <taxon>Vibrionales</taxon>
        <taxon>Vibrionaceae</taxon>
        <taxon>Vibrio</taxon>
    </lineage>
</organism>
<evidence type="ECO:0000313" key="1">
    <source>
        <dbReference type="EMBL" id="NEM94333.1"/>
    </source>
</evidence>